<accession>A0A8H3YXC2</accession>
<dbReference type="InterPro" id="IPR004821">
    <property type="entry name" value="Cyt_trans-like"/>
</dbReference>
<evidence type="ECO:0000256" key="3">
    <source>
        <dbReference type="ARBA" id="ARBA00022553"/>
    </source>
</evidence>
<dbReference type="EMBL" id="WNWR01000059">
    <property type="protein sequence ID" value="KAE9992432.1"/>
    <property type="molecule type" value="Genomic_DNA"/>
</dbReference>
<reference evidence="14 16" key="1">
    <citation type="submission" date="2019-11" db="EMBL/GenBank/DDBJ databases">
        <title>Venturia inaequalis Genome Resource.</title>
        <authorList>
            <person name="Lichtner F.J."/>
        </authorList>
    </citation>
    <scope>NUCLEOTIDE SEQUENCE [LARGE SCALE GENOMIC DNA]</scope>
    <source>
        <strain evidence="14">Bline_iso_100314</strain>
        <strain evidence="15 17">DMI_063113</strain>
    </source>
</reference>
<dbReference type="Proteomes" id="UP000433883">
    <property type="component" value="Unassembled WGS sequence"/>
</dbReference>
<protein>
    <recommendedName>
        <fullName evidence="9">choline-phosphate cytidylyltransferase</fullName>
        <ecNumber evidence="9">2.7.7.15</ecNumber>
    </recommendedName>
    <alternativeName>
        <fullName evidence="10">CTP:phosphocholine cytidylyltransferase</fullName>
    </alternativeName>
    <alternativeName>
        <fullName evidence="11">Phosphorylcholine transferase</fullName>
    </alternativeName>
</protein>
<dbReference type="GO" id="GO:0005635">
    <property type="term" value="C:nuclear envelope"/>
    <property type="evidence" value="ECO:0007669"/>
    <property type="project" value="TreeGrafter"/>
</dbReference>
<dbReference type="NCBIfam" id="TIGR00125">
    <property type="entry name" value="cyt_tran_rel"/>
    <property type="match status" value="1"/>
</dbReference>
<feature type="region of interest" description="Disordered" evidence="12">
    <location>
        <begin position="1"/>
        <end position="76"/>
    </location>
</feature>
<feature type="compositionally biased region" description="Low complexity" evidence="12">
    <location>
        <begin position="316"/>
        <end position="325"/>
    </location>
</feature>
<evidence type="ECO:0000313" key="14">
    <source>
        <dbReference type="EMBL" id="KAE9972431.1"/>
    </source>
</evidence>
<dbReference type="GO" id="GO:0031210">
    <property type="term" value="F:phosphatidylcholine binding"/>
    <property type="evidence" value="ECO:0007669"/>
    <property type="project" value="TreeGrafter"/>
</dbReference>
<evidence type="ECO:0000259" key="13">
    <source>
        <dbReference type="Pfam" id="PF01467"/>
    </source>
</evidence>
<dbReference type="InterPro" id="IPR041723">
    <property type="entry name" value="CCT"/>
</dbReference>
<feature type="compositionally biased region" description="Basic and acidic residues" evidence="12">
    <location>
        <begin position="326"/>
        <end position="336"/>
    </location>
</feature>
<keyword evidence="6" id="KW-0443">Lipid metabolism</keyword>
<evidence type="ECO:0000256" key="2">
    <source>
        <dbReference type="ARBA" id="ARBA00022516"/>
    </source>
</evidence>
<evidence type="ECO:0000256" key="9">
    <source>
        <dbReference type="ARBA" id="ARBA00026101"/>
    </source>
</evidence>
<feature type="domain" description="Cytidyltransferase-like" evidence="13">
    <location>
        <begin position="120"/>
        <end position="249"/>
    </location>
</feature>
<evidence type="ECO:0000256" key="8">
    <source>
        <dbReference type="ARBA" id="ARBA00023264"/>
    </source>
</evidence>
<evidence type="ECO:0000256" key="10">
    <source>
        <dbReference type="ARBA" id="ARBA00076205"/>
    </source>
</evidence>
<keyword evidence="7" id="KW-0594">Phospholipid biosynthesis</keyword>
<evidence type="ECO:0000256" key="12">
    <source>
        <dbReference type="SAM" id="MobiDB-lite"/>
    </source>
</evidence>
<dbReference type="AlphaFoldDB" id="A0A8H3YXC2"/>
<proteinExistence type="inferred from homology"/>
<feature type="compositionally biased region" description="Polar residues" evidence="12">
    <location>
        <begin position="408"/>
        <end position="417"/>
    </location>
</feature>
<evidence type="ECO:0000256" key="11">
    <source>
        <dbReference type="ARBA" id="ARBA00080967"/>
    </source>
</evidence>
<dbReference type="GO" id="GO:0004105">
    <property type="term" value="F:choline-phosphate cytidylyltransferase activity"/>
    <property type="evidence" value="ECO:0007669"/>
    <property type="project" value="UniProtKB-EC"/>
</dbReference>
<name>A0A8H3YXC2_VENIN</name>
<evidence type="ECO:0000313" key="15">
    <source>
        <dbReference type="EMBL" id="KAE9992432.1"/>
    </source>
</evidence>
<evidence type="ECO:0000256" key="1">
    <source>
        <dbReference type="ARBA" id="ARBA00010101"/>
    </source>
</evidence>
<dbReference type="SUPFAM" id="SSF52374">
    <property type="entry name" value="Nucleotidylyl transferase"/>
    <property type="match status" value="1"/>
</dbReference>
<evidence type="ECO:0000256" key="7">
    <source>
        <dbReference type="ARBA" id="ARBA00023209"/>
    </source>
</evidence>
<organism evidence="14 16">
    <name type="scientific">Venturia inaequalis</name>
    <name type="common">Apple scab fungus</name>
    <dbReference type="NCBI Taxonomy" id="5025"/>
    <lineage>
        <taxon>Eukaryota</taxon>
        <taxon>Fungi</taxon>
        <taxon>Dikarya</taxon>
        <taxon>Ascomycota</taxon>
        <taxon>Pezizomycotina</taxon>
        <taxon>Dothideomycetes</taxon>
        <taxon>Pleosporomycetidae</taxon>
        <taxon>Venturiales</taxon>
        <taxon>Venturiaceae</taxon>
        <taxon>Venturia</taxon>
    </lineage>
</organism>
<keyword evidence="17" id="KW-1185">Reference proteome</keyword>
<evidence type="ECO:0000256" key="5">
    <source>
        <dbReference type="ARBA" id="ARBA00022695"/>
    </source>
</evidence>
<keyword evidence="3" id="KW-0597">Phosphoprotein</keyword>
<dbReference type="CDD" id="cd02174">
    <property type="entry name" value="CCT"/>
    <property type="match status" value="1"/>
</dbReference>
<feature type="region of interest" description="Disordered" evidence="12">
    <location>
        <begin position="315"/>
        <end position="339"/>
    </location>
</feature>
<dbReference type="EMBL" id="WNWQ01000262">
    <property type="protein sequence ID" value="KAE9972431.1"/>
    <property type="molecule type" value="Genomic_DNA"/>
</dbReference>
<comment type="caution">
    <text evidence="14">The sequence shown here is derived from an EMBL/GenBank/DDBJ whole genome shotgun (WGS) entry which is preliminary data.</text>
</comment>
<evidence type="ECO:0000256" key="6">
    <source>
        <dbReference type="ARBA" id="ARBA00023098"/>
    </source>
</evidence>
<dbReference type="EC" id="2.7.7.15" evidence="9"/>
<feature type="region of interest" description="Disordered" evidence="12">
    <location>
        <begin position="389"/>
        <end position="439"/>
    </location>
</feature>
<dbReference type="FunFam" id="3.40.50.620:FF:000147">
    <property type="entry name" value="Cholinephosphate cytidylyltransferase"/>
    <property type="match status" value="1"/>
</dbReference>
<dbReference type="Pfam" id="PF01467">
    <property type="entry name" value="CTP_transf_like"/>
    <property type="match status" value="1"/>
</dbReference>
<keyword evidence="5" id="KW-0548">Nucleotidyltransferase</keyword>
<gene>
    <name evidence="14" type="ORF">BLS_004035</name>
    <name evidence="15" type="ORF">EG327_009074</name>
</gene>
<evidence type="ECO:0000256" key="4">
    <source>
        <dbReference type="ARBA" id="ARBA00022679"/>
    </source>
</evidence>
<evidence type="ECO:0000313" key="16">
    <source>
        <dbReference type="Proteomes" id="UP000433883"/>
    </source>
</evidence>
<dbReference type="InterPro" id="IPR014729">
    <property type="entry name" value="Rossmann-like_a/b/a_fold"/>
</dbReference>
<keyword evidence="4" id="KW-0808">Transferase</keyword>
<keyword evidence="8" id="KW-1208">Phospholipid metabolism</keyword>
<dbReference type="Gene3D" id="3.40.50.620">
    <property type="entry name" value="HUPs"/>
    <property type="match status" value="1"/>
</dbReference>
<dbReference type="PANTHER" id="PTHR10739">
    <property type="entry name" value="CYTIDYLYLTRANSFERASE"/>
    <property type="match status" value="1"/>
</dbReference>
<feature type="compositionally biased region" description="Polar residues" evidence="12">
    <location>
        <begin position="52"/>
        <end position="64"/>
    </location>
</feature>
<dbReference type="PANTHER" id="PTHR10739:SF13">
    <property type="entry name" value="CHOLINE-PHOSPHATE CYTIDYLYLTRANSFERASE"/>
    <property type="match status" value="1"/>
</dbReference>
<comment type="similarity">
    <text evidence="1">Belongs to the cytidylyltransferase family.</text>
</comment>
<keyword evidence="2" id="KW-0444">Lipid biosynthesis</keyword>
<dbReference type="Proteomes" id="UP000490939">
    <property type="component" value="Unassembled WGS sequence"/>
</dbReference>
<sequence length="439" mass="48198">MAPKRKRANTTSKAPEASIPASEVQPSSRDASGEDTEDVVLRGVIAAKQDQDAPSSKRSRSNGSEAEKGDNDANLEERLEHGEGGEAGTMKMDAPPKAGLVDPVGYKTNPPPEGRPVRIYADGVFDLFHLGHMRQLQQAKTAFPDVYLLVGVTGDYETHKRKGLTVLSGKERAESVRHCKWVDEVIEDCPWIIADVPEFIEKHQIDYIAHDDIPYGADEGDDIYKGIKEAGKFLVTQRTEGVSTTGIITKIVRDYDKYISRQLKRGTTRQELNVSWLKKGELEFKRTVTDLRDSIRQNWSTTGQELGRDIRQILQPSRPQSPAPSRSREPSLDHGSLRSPTALSHMAHLDVPTSSPAANGSGSSGQRQDFATGYALGLVGGVRNWMTKSRRNLNDSRQDSDSEENDLGSPTGSMKSGHTTEEPKRGRQGQAKAKAEASS</sequence>
<dbReference type="InterPro" id="IPR045049">
    <property type="entry name" value="Pcy1-like"/>
</dbReference>
<evidence type="ECO:0000313" key="17">
    <source>
        <dbReference type="Proteomes" id="UP000490939"/>
    </source>
</evidence>
<feature type="compositionally biased region" description="Basic and acidic residues" evidence="12">
    <location>
        <begin position="65"/>
        <end position="76"/>
    </location>
</feature>